<protein>
    <recommendedName>
        <fullName evidence="3">Sugar ABC transporter substrate-binding protein</fullName>
    </recommendedName>
</protein>
<dbReference type="Gene3D" id="3.40.190.10">
    <property type="entry name" value="Periplasmic binding protein-like II"/>
    <property type="match status" value="2"/>
</dbReference>
<reference evidence="2" key="1">
    <citation type="submission" date="2015-05" db="EMBL/GenBank/DDBJ databases">
        <authorList>
            <consortium name="Pathogen Informatics"/>
        </authorList>
    </citation>
    <scope>NUCLEOTIDE SEQUENCE [LARGE SCALE GENOMIC DNA]</scope>
    <source>
        <strain evidence="2">T1-815</strain>
    </source>
</reference>
<evidence type="ECO:0000313" key="1">
    <source>
        <dbReference type="EMBL" id="CRL34480.1"/>
    </source>
</evidence>
<proteinExistence type="predicted"/>
<dbReference type="EMBL" id="CVRQ01000011">
    <property type="protein sequence ID" value="CRL34480.1"/>
    <property type="molecule type" value="Genomic_DNA"/>
</dbReference>
<evidence type="ECO:0000313" key="2">
    <source>
        <dbReference type="Proteomes" id="UP000049472"/>
    </source>
</evidence>
<dbReference type="Proteomes" id="UP000049472">
    <property type="component" value="Unassembled WGS sequence"/>
</dbReference>
<accession>A0A0M6WEB2</accession>
<dbReference type="RefSeq" id="WP_055061248.1">
    <property type="nucleotide sequence ID" value="NZ_CVRQ01000011.1"/>
</dbReference>
<sequence>MKKRLVSAAVTVALFIGLIAGVTFKASDKKEIKHFTAFFSVEGDNIDPDNDIKQLIAEQIGAECEETWLVGQDKDDAINSLIATGEYPDFVLGETALYEADALIPIDEYWDDYPNIKEYLSDEQWEKLRQPDGHIYWIPPFGISHGDDVEMLHNGEAFWIQTRVLKWAGYPKITTIEQYFDLIESYVQANPTMQDGTENIPFTILCDDWRYFCLENVPQFLDGFPNDGSCMVDTETKKVMDYNVTDTAKRYFGKLNEEFHKGIMDPGAFNATYDQYLDKLSTGAVLGMVDQWWQFYYVIDPVFKKQNLAQLGCDYVPLPVTIDDGIHNRWHTNRMAEIDYSSGVSITTSCKDIEGAMKFVSDLLESDIIRERFWGEEGKDYSVDENGLFYLTNEQAEKKSDSSYKAAHMCSYSYFPRVEGMLDDGINAFSTEFQQNEFFRNQPVDIQECFEAYGVENYVDLLGKNDAPGSWYPMYSYSDSIPSTSECGKVKNNIVAVKKIWLPQVIMADDFDAAWNQYMDEYNACNPQIYFDYLQQKVNEN</sequence>
<dbReference type="AlphaFoldDB" id="A0A0M6WEB2"/>
<keyword evidence="2" id="KW-1185">Reference proteome</keyword>
<name>A0A0M6WEB2_9FIRM</name>
<organism evidence="1 2">
    <name type="scientific">Agathobacter rectalis</name>
    <dbReference type="NCBI Taxonomy" id="39491"/>
    <lineage>
        <taxon>Bacteria</taxon>
        <taxon>Bacillati</taxon>
        <taxon>Bacillota</taxon>
        <taxon>Clostridia</taxon>
        <taxon>Lachnospirales</taxon>
        <taxon>Lachnospiraceae</taxon>
        <taxon>Agathobacter</taxon>
    </lineage>
</organism>
<dbReference type="SUPFAM" id="SSF53850">
    <property type="entry name" value="Periplasmic binding protein-like II"/>
    <property type="match status" value="1"/>
</dbReference>
<evidence type="ECO:0008006" key="3">
    <source>
        <dbReference type="Google" id="ProtNLM"/>
    </source>
</evidence>
<gene>
    <name evidence="1" type="ORF">T1815_08421</name>
</gene>